<protein>
    <submittedName>
        <fullName evidence="8">Prolipoprotein diacylglyceryl transferase</fullName>
    </submittedName>
</protein>
<comment type="caution">
    <text evidence="8">The sequence shown here is derived from an EMBL/GenBank/DDBJ whole genome shotgun (WGS) entry which is preliminary data.</text>
</comment>
<dbReference type="GO" id="GO:0042158">
    <property type="term" value="P:lipoprotein biosynthetic process"/>
    <property type="evidence" value="ECO:0007669"/>
    <property type="project" value="InterPro"/>
</dbReference>
<reference evidence="8 9" key="1">
    <citation type="journal article" date="2015" name="Nature">
        <title>rRNA introns, odd ribosomes, and small enigmatic genomes across a large radiation of phyla.</title>
        <authorList>
            <person name="Brown C.T."/>
            <person name="Hug L.A."/>
            <person name="Thomas B.C."/>
            <person name="Sharon I."/>
            <person name="Castelle C.J."/>
            <person name="Singh A."/>
            <person name="Wilkins M.J."/>
            <person name="Williams K.H."/>
            <person name="Banfield J.F."/>
        </authorList>
    </citation>
    <scope>NUCLEOTIDE SEQUENCE [LARGE SCALE GENOMIC DNA]</scope>
</reference>
<evidence type="ECO:0000256" key="4">
    <source>
        <dbReference type="ARBA" id="ARBA00022692"/>
    </source>
</evidence>
<comment type="similarity">
    <text evidence="1">Belongs to the Lgt family.</text>
</comment>
<evidence type="ECO:0000313" key="9">
    <source>
        <dbReference type="Proteomes" id="UP000034846"/>
    </source>
</evidence>
<keyword evidence="3 8" id="KW-0808">Transferase</keyword>
<keyword evidence="8" id="KW-0449">Lipoprotein</keyword>
<sequence>MIPYWEWHVIQLGPITLQVWGIFVALGFGVGALAAGWFAKKRGDNPAVVYDLVGWLVITGLIGGRLGHVLLYEPSYYLQHPFEILALWNGGLSMFGGLIVSSIFAIWYLRRQHVDVWRYADIVAFGLPFGKWIGRIGCFLIHDHPGTATDFFLGVQYPDGVTRHDHGLYLSINGFLLAIVMLVLSRKPRPVGTYVAVFALSYG</sequence>
<dbReference type="GO" id="GO:0005886">
    <property type="term" value="C:plasma membrane"/>
    <property type="evidence" value="ECO:0007669"/>
    <property type="project" value="InterPro"/>
</dbReference>
<dbReference type="InterPro" id="IPR001640">
    <property type="entry name" value="Lgt"/>
</dbReference>
<name>A0A0G1XEI6_9BACT</name>
<dbReference type="EMBL" id="LCRD01000050">
    <property type="protein sequence ID" value="KKW29305.1"/>
    <property type="molecule type" value="Genomic_DNA"/>
</dbReference>
<feature type="transmembrane region" description="Helical" evidence="7">
    <location>
        <begin position="20"/>
        <end position="39"/>
    </location>
</feature>
<keyword evidence="2" id="KW-1003">Cell membrane</keyword>
<feature type="transmembrane region" description="Helical" evidence="7">
    <location>
        <begin position="86"/>
        <end position="109"/>
    </location>
</feature>
<evidence type="ECO:0000313" key="8">
    <source>
        <dbReference type="EMBL" id="KKW29305.1"/>
    </source>
</evidence>
<evidence type="ECO:0000256" key="7">
    <source>
        <dbReference type="SAM" id="Phobius"/>
    </source>
</evidence>
<keyword evidence="6 7" id="KW-0472">Membrane</keyword>
<feature type="transmembrane region" description="Helical" evidence="7">
    <location>
        <begin position="48"/>
        <end position="66"/>
    </location>
</feature>
<dbReference type="Pfam" id="PF01790">
    <property type="entry name" value="LGT"/>
    <property type="match status" value="1"/>
</dbReference>
<dbReference type="PANTHER" id="PTHR30589:SF0">
    <property type="entry name" value="PHOSPHATIDYLGLYCEROL--PROLIPOPROTEIN DIACYLGLYCERYL TRANSFERASE"/>
    <property type="match status" value="1"/>
</dbReference>
<evidence type="ECO:0000256" key="2">
    <source>
        <dbReference type="ARBA" id="ARBA00022475"/>
    </source>
</evidence>
<organism evidence="8 9">
    <name type="scientific">Candidatus Uhrbacteria bacterium GW2011_GWD2_52_7</name>
    <dbReference type="NCBI Taxonomy" id="1618989"/>
    <lineage>
        <taxon>Bacteria</taxon>
        <taxon>Candidatus Uhriibacteriota</taxon>
    </lineage>
</organism>
<evidence type="ECO:0000256" key="6">
    <source>
        <dbReference type="ARBA" id="ARBA00023136"/>
    </source>
</evidence>
<dbReference type="PANTHER" id="PTHR30589">
    <property type="entry name" value="PROLIPOPROTEIN DIACYLGLYCERYL TRANSFERASE"/>
    <property type="match status" value="1"/>
</dbReference>
<dbReference type="Proteomes" id="UP000034846">
    <property type="component" value="Unassembled WGS sequence"/>
</dbReference>
<feature type="non-terminal residue" evidence="8">
    <location>
        <position position="203"/>
    </location>
</feature>
<feature type="transmembrane region" description="Helical" evidence="7">
    <location>
        <begin position="167"/>
        <end position="184"/>
    </location>
</feature>
<keyword evidence="5 7" id="KW-1133">Transmembrane helix</keyword>
<dbReference type="AlphaFoldDB" id="A0A0G1XEI6"/>
<dbReference type="GO" id="GO:0008961">
    <property type="term" value="F:phosphatidylglycerol-prolipoprotein diacylglyceryl transferase activity"/>
    <property type="evidence" value="ECO:0007669"/>
    <property type="project" value="InterPro"/>
</dbReference>
<proteinExistence type="inferred from homology"/>
<evidence type="ECO:0000256" key="3">
    <source>
        <dbReference type="ARBA" id="ARBA00022679"/>
    </source>
</evidence>
<accession>A0A0G1XEI6</accession>
<keyword evidence="4 7" id="KW-0812">Transmembrane</keyword>
<evidence type="ECO:0000256" key="5">
    <source>
        <dbReference type="ARBA" id="ARBA00022989"/>
    </source>
</evidence>
<gene>
    <name evidence="8" type="ORF">UY72_C0050G0012</name>
</gene>
<evidence type="ECO:0000256" key="1">
    <source>
        <dbReference type="ARBA" id="ARBA00007150"/>
    </source>
</evidence>